<feature type="domain" description="Ketosynthase family 3 (KS3)" evidence="5">
    <location>
        <begin position="9"/>
        <end position="421"/>
    </location>
</feature>
<dbReference type="EMBL" id="BAAAPC010000010">
    <property type="protein sequence ID" value="GAA1999075.1"/>
    <property type="molecule type" value="Genomic_DNA"/>
</dbReference>
<dbReference type="SUPFAM" id="SSF55048">
    <property type="entry name" value="Probable ACP-binding domain of malonyl-CoA ACP transacylase"/>
    <property type="match status" value="1"/>
</dbReference>
<proteinExistence type="predicted"/>
<dbReference type="Proteomes" id="UP001501585">
    <property type="component" value="Unassembled WGS sequence"/>
</dbReference>
<keyword evidence="1" id="KW-0596">Phosphopantetheine</keyword>
<accession>A0ABP5EIM3</accession>
<feature type="region of interest" description="Disordered" evidence="4">
    <location>
        <begin position="986"/>
        <end position="1015"/>
    </location>
</feature>
<keyword evidence="2" id="KW-0597">Phosphoprotein</keyword>
<dbReference type="InterPro" id="IPR014043">
    <property type="entry name" value="Acyl_transferase_dom"/>
</dbReference>
<dbReference type="CDD" id="cd00833">
    <property type="entry name" value="PKS"/>
    <property type="match status" value="1"/>
</dbReference>
<organism evidence="6 7">
    <name type="scientific">Nocardiopsis rhodophaea</name>
    <dbReference type="NCBI Taxonomy" id="280238"/>
    <lineage>
        <taxon>Bacteria</taxon>
        <taxon>Bacillati</taxon>
        <taxon>Actinomycetota</taxon>
        <taxon>Actinomycetes</taxon>
        <taxon>Streptosporangiales</taxon>
        <taxon>Nocardiopsidaceae</taxon>
        <taxon>Nocardiopsis</taxon>
    </lineage>
</organism>
<dbReference type="SUPFAM" id="SSF53901">
    <property type="entry name" value="Thiolase-like"/>
    <property type="match status" value="1"/>
</dbReference>
<keyword evidence="7" id="KW-1185">Reference proteome</keyword>
<dbReference type="RefSeq" id="WP_344162641.1">
    <property type="nucleotide sequence ID" value="NZ_BAAAPC010000010.1"/>
</dbReference>
<evidence type="ECO:0000313" key="7">
    <source>
        <dbReference type="Proteomes" id="UP001501585"/>
    </source>
</evidence>
<dbReference type="Pfam" id="PF00550">
    <property type="entry name" value="PP-binding"/>
    <property type="match status" value="1"/>
</dbReference>
<dbReference type="InterPro" id="IPR018201">
    <property type="entry name" value="Ketoacyl_synth_AS"/>
</dbReference>
<dbReference type="InterPro" id="IPR009081">
    <property type="entry name" value="PP-bd_ACP"/>
</dbReference>
<dbReference type="InterPro" id="IPR016036">
    <property type="entry name" value="Malonyl_transacylase_ACP-bd"/>
</dbReference>
<evidence type="ECO:0000313" key="6">
    <source>
        <dbReference type="EMBL" id="GAA1999075.1"/>
    </source>
</evidence>
<dbReference type="SMART" id="SM00825">
    <property type="entry name" value="PKS_KS"/>
    <property type="match status" value="1"/>
</dbReference>
<dbReference type="Pfam" id="PF16197">
    <property type="entry name" value="KAsynt_C_assoc"/>
    <property type="match status" value="1"/>
</dbReference>
<dbReference type="InterPro" id="IPR032821">
    <property type="entry name" value="PKS_assoc"/>
</dbReference>
<dbReference type="PANTHER" id="PTHR43775">
    <property type="entry name" value="FATTY ACID SYNTHASE"/>
    <property type="match status" value="1"/>
</dbReference>
<reference evidence="7" key="1">
    <citation type="journal article" date="2019" name="Int. J. Syst. Evol. Microbiol.">
        <title>The Global Catalogue of Microorganisms (GCM) 10K type strain sequencing project: providing services to taxonomists for standard genome sequencing and annotation.</title>
        <authorList>
            <consortium name="The Broad Institute Genomics Platform"/>
            <consortium name="The Broad Institute Genome Sequencing Center for Infectious Disease"/>
            <person name="Wu L."/>
            <person name="Ma J."/>
        </authorList>
    </citation>
    <scope>NUCLEOTIDE SEQUENCE [LARGE SCALE GENOMIC DNA]</scope>
    <source>
        <strain evidence="7">JCM 15313</strain>
    </source>
</reference>
<feature type="compositionally biased region" description="Basic and acidic residues" evidence="4">
    <location>
        <begin position="993"/>
        <end position="1006"/>
    </location>
</feature>
<dbReference type="Gene3D" id="3.30.70.3290">
    <property type="match status" value="1"/>
</dbReference>
<dbReference type="InterPro" id="IPR001227">
    <property type="entry name" value="Ac_transferase_dom_sf"/>
</dbReference>
<dbReference type="InterPro" id="IPR020841">
    <property type="entry name" value="PKS_Beta-ketoAc_synthase_dom"/>
</dbReference>
<dbReference type="InterPro" id="IPR016039">
    <property type="entry name" value="Thiolase-like"/>
</dbReference>
<evidence type="ECO:0000256" key="1">
    <source>
        <dbReference type="ARBA" id="ARBA00022450"/>
    </source>
</evidence>
<dbReference type="InterPro" id="IPR050091">
    <property type="entry name" value="PKS_NRPS_Biosynth_Enz"/>
</dbReference>
<dbReference type="PROSITE" id="PS52004">
    <property type="entry name" value="KS3_2"/>
    <property type="match status" value="1"/>
</dbReference>
<name>A0ABP5EIM3_9ACTN</name>
<dbReference type="Pfam" id="PF00109">
    <property type="entry name" value="ketoacyl-synt"/>
    <property type="match status" value="1"/>
</dbReference>
<keyword evidence="3" id="KW-0808">Transferase</keyword>
<dbReference type="Pfam" id="PF02801">
    <property type="entry name" value="Ketoacyl-synt_C"/>
    <property type="match status" value="1"/>
</dbReference>
<gene>
    <name evidence="6" type="ORF">GCM10009799_27720</name>
</gene>
<sequence>MSAPTNGSGVAVAVTGMSCRLPGGISTPGELWDALVSGHDLVTDTPAPDEQRSPSLFPAGLLDHDDFHGFDSDHFGLSSAEVDLMDPQQKWLCELVDEALQDAGVAPASLRGTNTGVWVGSAAIDQAILGMGPGYGTVLNTLGAVPSVLASRISYHFDLRGPSLTIDTACSASLVAVHTAMTSLRAGEVDMAIVGGASVMLTDSNTLAFRASGMLGSEGRCRPFDADADGFVRAEGAAVVVLQRVDDARASGAPIRAVSVGSGVNSDGCSRVGIVRPSPQGQSDLLRRVYERAGVDPAAVDYVQAHGTGTRDGDSVEVQSLGDVLGRAPGRKRPLLLGAVKANLGHAEGAAGIVGLISTVLAQQHGTIPPVIHHAQPREGLVENGLEVPTRPRPWPMSERRLAGVGSYGFGGTNAHVILEPPVPVIGTSRTRRRTAVASAGGTTGASTATADSAGTATAQLVPVSASTPVALAGTARRWAAHIRPDHDLRAIAATAAHRRDHHRHRAAVVADTPDLAREALEALSRGQEHPALIGPRSTHPIENVVFVFSGYGAQWARMGERLAATEPAFAAARDEANEAIADHMHRAPWTPGEPLRGIDTIQPALFAAQVGLAALWRAWGIEPDTVVGHSLGEAAASHTAGALSLDDTARLVVERSKLLAPAVTDGGLMATDLDPETAERVAAQVGATVAAYNGPRATVLAGPPEAVTDLHAQLTASGAHARVLDDAPAGHSPLIAHSTPRLEAALTGLRPQAAQIAMWSTATGAPIDGTDLDAAYWGDQLRAPVLLHPTVAALAAEGRCLFVEISPRPVLAAALTDTLVRVPGYDPADAPVVAATRPAANVPRDEHAELLRAVAAAATHGRVPAWPAPVGLDALDLPPRCWARPDAEHDDTYSRAVAAVTDAATDEDRDEAAARLLLGTVAVLIGRPEQELAFDAPLYELGVGSLDVYRLRARIRAITGTDAPVVPDTTLADLVGVLTAWAVGQPGPRTADPVEDRADDRTDHRTTKRSRVPG</sequence>
<dbReference type="PROSITE" id="PS00606">
    <property type="entry name" value="KS3_1"/>
    <property type="match status" value="1"/>
</dbReference>
<dbReference type="InterPro" id="IPR016035">
    <property type="entry name" value="Acyl_Trfase/lysoPLipase"/>
</dbReference>
<dbReference type="SUPFAM" id="SSF52151">
    <property type="entry name" value="FabD/lysophospholipase-like"/>
    <property type="match status" value="1"/>
</dbReference>
<evidence type="ECO:0000259" key="5">
    <source>
        <dbReference type="PROSITE" id="PS52004"/>
    </source>
</evidence>
<dbReference type="PANTHER" id="PTHR43775:SF37">
    <property type="entry name" value="SI:DKEY-61P9.11"/>
    <property type="match status" value="1"/>
</dbReference>
<evidence type="ECO:0000256" key="3">
    <source>
        <dbReference type="ARBA" id="ARBA00022679"/>
    </source>
</evidence>
<evidence type="ECO:0000256" key="4">
    <source>
        <dbReference type="SAM" id="MobiDB-lite"/>
    </source>
</evidence>
<dbReference type="InterPro" id="IPR014030">
    <property type="entry name" value="Ketoacyl_synth_N"/>
</dbReference>
<dbReference type="SMART" id="SM00827">
    <property type="entry name" value="PKS_AT"/>
    <property type="match status" value="1"/>
</dbReference>
<dbReference type="InterPro" id="IPR014031">
    <property type="entry name" value="Ketoacyl_synth_C"/>
</dbReference>
<protein>
    <recommendedName>
        <fullName evidence="5">Ketosynthase family 3 (KS3) domain-containing protein</fullName>
    </recommendedName>
</protein>
<comment type="caution">
    <text evidence="6">The sequence shown here is derived from an EMBL/GenBank/DDBJ whole genome shotgun (WGS) entry which is preliminary data.</text>
</comment>
<dbReference type="InterPro" id="IPR036736">
    <property type="entry name" value="ACP-like_sf"/>
</dbReference>
<dbReference type="Gene3D" id="3.40.366.10">
    <property type="entry name" value="Malonyl-Coenzyme A Acyl Carrier Protein, domain 2"/>
    <property type="match status" value="1"/>
</dbReference>
<dbReference type="Pfam" id="PF00698">
    <property type="entry name" value="Acyl_transf_1"/>
    <property type="match status" value="1"/>
</dbReference>
<dbReference type="Gene3D" id="3.40.47.10">
    <property type="match status" value="1"/>
</dbReference>
<evidence type="ECO:0000256" key="2">
    <source>
        <dbReference type="ARBA" id="ARBA00022553"/>
    </source>
</evidence>
<dbReference type="SUPFAM" id="SSF47336">
    <property type="entry name" value="ACP-like"/>
    <property type="match status" value="1"/>
</dbReference>